<gene>
    <name evidence="4" type="ORF">ACFFRE_13815</name>
</gene>
<sequence length="174" mass="16988">MWSVARRRAFTPSRCRLRRPTSTTPAGSGTVTIDQTSTSATNTPYSVSVTASPTSVPANGTSATITATVLNASGSPVGGDTVAFSEPSSAPASCGTINGGATATAVTNSSGQATVTYTASTTTGSCTITAVESADGQSGSVTITQTTPPNTVTVQAASGSSLTVPANGTTSESL</sequence>
<evidence type="ECO:0000313" key="5">
    <source>
        <dbReference type="Proteomes" id="UP001589788"/>
    </source>
</evidence>
<evidence type="ECO:0000313" key="4">
    <source>
        <dbReference type="EMBL" id="MFC0083204.1"/>
    </source>
</evidence>
<dbReference type="PROSITE" id="PS51127">
    <property type="entry name" value="BIG1"/>
    <property type="match status" value="1"/>
</dbReference>
<feature type="compositionally biased region" description="Polar residues" evidence="2">
    <location>
        <begin position="20"/>
        <end position="42"/>
    </location>
</feature>
<evidence type="ECO:0000256" key="2">
    <source>
        <dbReference type="SAM" id="MobiDB-lite"/>
    </source>
</evidence>
<dbReference type="EMBL" id="JBHLYQ010000335">
    <property type="protein sequence ID" value="MFC0083204.1"/>
    <property type="molecule type" value="Genomic_DNA"/>
</dbReference>
<dbReference type="Proteomes" id="UP001589788">
    <property type="component" value="Unassembled WGS sequence"/>
</dbReference>
<dbReference type="Pfam" id="PF09134">
    <property type="entry name" value="Invasin_D3"/>
    <property type="match status" value="1"/>
</dbReference>
<evidence type="ECO:0000256" key="1">
    <source>
        <dbReference type="ARBA" id="ARBA00010116"/>
    </source>
</evidence>
<feature type="region of interest" description="Disordered" evidence="2">
    <location>
        <begin position="15"/>
        <end position="42"/>
    </location>
</feature>
<feature type="domain" description="Big-1" evidence="3">
    <location>
        <begin position="46"/>
        <end position="146"/>
    </location>
</feature>
<dbReference type="Gene3D" id="2.60.40.10">
    <property type="entry name" value="Immunoglobulins"/>
    <property type="match status" value="1"/>
</dbReference>
<accession>A0ABV6CAA4</accession>
<dbReference type="RefSeq" id="WP_377790952.1">
    <property type="nucleotide sequence ID" value="NZ_JBHLYQ010000335.1"/>
</dbReference>
<comment type="similarity">
    <text evidence="1">Belongs to the intimin/invasin family.</text>
</comment>
<dbReference type="InterPro" id="IPR015217">
    <property type="entry name" value="Invasin_dom_3"/>
</dbReference>
<dbReference type="InterPro" id="IPR003344">
    <property type="entry name" value="Big_1_dom"/>
</dbReference>
<protein>
    <submittedName>
        <fullName evidence="4">Ig-like domain-containing protein</fullName>
    </submittedName>
</protein>
<reference evidence="4 5" key="1">
    <citation type="submission" date="2024-09" db="EMBL/GenBank/DDBJ databases">
        <authorList>
            <person name="Sun Q."/>
            <person name="Mori K."/>
        </authorList>
    </citation>
    <scope>NUCLEOTIDE SEQUENCE [LARGE SCALE GENOMIC DNA]</scope>
    <source>
        <strain evidence="4 5">JCM 15389</strain>
    </source>
</reference>
<dbReference type="SMART" id="SM00634">
    <property type="entry name" value="BID_1"/>
    <property type="match status" value="1"/>
</dbReference>
<name>A0ABV6CAA4_9ACTN</name>
<feature type="non-terminal residue" evidence="4">
    <location>
        <position position="174"/>
    </location>
</feature>
<dbReference type="InterPro" id="IPR008964">
    <property type="entry name" value="Invasin/intimin_cell_adhesion"/>
</dbReference>
<dbReference type="SUPFAM" id="SSF49373">
    <property type="entry name" value="Invasin/intimin cell-adhesion fragments"/>
    <property type="match status" value="1"/>
</dbReference>
<organism evidence="4 5">
    <name type="scientific">Aciditerrimonas ferrireducens</name>
    <dbReference type="NCBI Taxonomy" id="667306"/>
    <lineage>
        <taxon>Bacteria</taxon>
        <taxon>Bacillati</taxon>
        <taxon>Actinomycetota</taxon>
        <taxon>Acidimicrobiia</taxon>
        <taxon>Acidimicrobiales</taxon>
        <taxon>Acidimicrobiaceae</taxon>
        <taxon>Aciditerrimonas</taxon>
    </lineage>
</organism>
<dbReference type="InterPro" id="IPR013783">
    <property type="entry name" value="Ig-like_fold"/>
</dbReference>
<proteinExistence type="inferred from homology"/>
<keyword evidence="5" id="KW-1185">Reference proteome</keyword>
<comment type="caution">
    <text evidence="4">The sequence shown here is derived from an EMBL/GenBank/DDBJ whole genome shotgun (WGS) entry which is preliminary data.</text>
</comment>
<evidence type="ECO:0000259" key="3">
    <source>
        <dbReference type="PROSITE" id="PS51127"/>
    </source>
</evidence>